<evidence type="ECO:0000313" key="2">
    <source>
        <dbReference type="Proteomes" id="UP000324222"/>
    </source>
</evidence>
<reference evidence="1 2" key="1">
    <citation type="submission" date="2019-05" db="EMBL/GenBank/DDBJ databases">
        <title>Another draft genome of Portunus trituberculatus and its Hox gene families provides insights of decapod evolution.</title>
        <authorList>
            <person name="Jeong J.-H."/>
            <person name="Song I."/>
            <person name="Kim S."/>
            <person name="Choi T."/>
            <person name="Kim D."/>
            <person name="Ryu S."/>
            <person name="Kim W."/>
        </authorList>
    </citation>
    <scope>NUCLEOTIDE SEQUENCE [LARGE SCALE GENOMIC DNA]</scope>
    <source>
        <tissue evidence="1">Muscle</tissue>
    </source>
</reference>
<dbReference type="Proteomes" id="UP000324222">
    <property type="component" value="Unassembled WGS sequence"/>
</dbReference>
<dbReference type="EMBL" id="VSRR010002969">
    <property type="protein sequence ID" value="MPC34044.1"/>
    <property type="molecule type" value="Genomic_DNA"/>
</dbReference>
<keyword evidence="2" id="KW-1185">Reference proteome</keyword>
<protein>
    <submittedName>
        <fullName evidence="1">Uncharacterized protein</fullName>
    </submittedName>
</protein>
<comment type="caution">
    <text evidence="1">The sequence shown here is derived from an EMBL/GenBank/DDBJ whole genome shotgun (WGS) entry which is preliminary data.</text>
</comment>
<proteinExistence type="predicted"/>
<evidence type="ECO:0000313" key="1">
    <source>
        <dbReference type="EMBL" id="MPC34044.1"/>
    </source>
</evidence>
<gene>
    <name evidence="1" type="ORF">E2C01_027416</name>
</gene>
<name>A0A5B7ENP5_PORTR</name>
<dbReference type="AlphaFoldDB" id="A0A5B7ENP5"/>
<sequence length="142" mass="16164">MPTLSVVLHIWRLEIKVRIFSASTLSLEGKQTYKKSGRRANHPFSLPFSTKQAALQAPPVRDQLVMDPFHGITGERCTTRRPNLKIKENPGWITDAVTVTATPTPMSTDWNMLQIICLWTIRRLFASAIKRMVSRHFSLTFG</sequence>
<organism evidence="1 2">
    <name type="scientific">Portunus trituberculatus</name>
    <name type="common">Swimming crab</name>
    <name type="synonym">Neptunus trituberculatus</name>
    <dbReference type="NCBI Taxonomy" id="210409"/>
    <lineage>
        <taxon>Eukaryota</taxon>
        <taxon>Metazoa</taxon>
        <taxon>Ecdysozoa</taxon>
        <taxon>Arthropoda</taxon>
        <taxon>Crustacea</taxon>
        <taxon>Multicrustacea</taxon>
        <taxon>Malacostraca</taxon>
        <taxon>Eumalacostraca</taxon>
        <taxon>Eucarida</taxon>
        <taxon>Decapoda</taxon>
        <taxon>Pleocyemata</taxon>
        <taxon>Brachyura</taxon>
        <taxon>Eubrachyura</taxon>
        <taxon>Portunoidea</taxon>
        <taxon>Portunidae</taxon>
        <taxon>Portuninae</taxon>
        <taxon>Portunus</taxon>
    </lineage>
</organism>
<accession>A0A5B7ENP5</accession>